<organism evidence="2 3">
    <name type="scientific">Candidatus Woesebacteria bacterium RIFCSPHIGHO2_01_FULL_40_22</name>
    <dbReference type="NCBI Taxonomy" id="1802499"/>
    <lineage>
        <taxon>Bacteria</taxon>
        <taxon>Candidatus Woeseibacteriota</taxon>
    </lineage>
</organism>
<dbReference type="PROSITE" id="PS00409">
    <property type="entry name" value="PROKAR_NTER_METHYL"/>
    <property type="match status" value="1"/>
</dbReference>
<keyword evidence="1" id="KW-0812">Transmembrane</keyword>
<comment type="caution">
    <text evidence="2">The sequence shown here is derived from an EMBL/GenBank/DDBJ whole genome shotgun (WGS) entry which is preliminary data.</text>
</comment>
<evidence type="ECO:0000256" key="1">
    <source>
        <dbReference type="SAM" id="Phobius"/>
    </source>
</evidence>
<dbReference type="AlphaFoldDB" id="A0A1F7YH85"/>
<feature type="transmembrane region" description="Helical" evidence="1">
    <location>
        <begin position="12"/>
        <end position="36"/>
    </location>
</feature>
<dbReference type="NCBIfam" id="TIGR02532">
    <property type="entry name" value="IV_pilin_GFxxxE"/>
    <property type="match status" value="1"/>
</dbReference>
<accession>A0A1F7YH85</accession>
<dbReference type="EMBL" id="MGGL01000017">
    <property type="protein sequence ID" value="OGM25958.1"/>
    <property type="molecule type" value="Genomic_DNA"/>
</dbReference>
<protein>
    <recommendedName>
        <fullName evidence="4">Prepilin-type N-terminal cleavage/methylation domain-containing protein</fullName>
    </recommendedName>
</protein>
<dbReference type="Pfam" id="PF07963">
    <property type="entry name" value="N_methyl"/>
    <property type="match status" value="1"/>
</dbReference>
<proteinExistence type="predicted"/>
<keyword evidence="1" id="KW-1133">Transmembrane helix</keyword>
<keyword evidence="1" id="KW-0472">Membrane</keyword>
<name>A0A1F7YH85_9BACT</name>
<dbReference type="Proteomes" id="UP000179221">
    <property type="component" value="Unassembled WGS sequence"/>
</dbReference>
<dbReference type="InterPro" id="IPR012902">
    <property type="entry name" value="N_methyl_site"/>
</dbReference>
<sequence length="205" mass="22965">MIAFKNSRGMTLIEVLVAMTILGILGLGIVSLQYVLGKNQVLVINSYKSLDEANVSVTTFIKEIRAAKMSDNGAYLFDTLNDSEIKFYSDIDLDGVTEKVRYSLSGTNFIKGVIEPTGYPFTYLPANEVQTTLTTNVRNGTSPVFYYYNSDWPEDVTNNPLAAANRLSDTRIIKIYLIVNTLTNDPNKNYELESFGQIRMLKDNL</sequence>
<evidence type="ECO:0008006" key="4">
    <source>
        <dbReference type="Google" id="ProtNLM"/>
    </source>
</evidence>
<evidence type="ECO:0000313" key="2">
    <source>
        <dbReference type="EMBL" id="OGM25958.1"/>
    </source>
</evidence>
<gene>
    <name evidence="2" type="ORF">A2628_00220</name>
</gene>
<evidence type="ECO:0000313" key="3">
    <source>
        <dbReference type="Proteomes" id="UP000179221"/>
    </source>
</evidence>
<reference evidence="2 3" key="1">
    <citation type="journal article" date="2016" name="Nat. Commun.">
        <title>Thousands of microbial genomes shed light on interconnected biogeochemical processes in an aquifer system.</title>
        <authorList>
            <person name="Anantharaman K."/>
            <person name="Brown C.T."/>
            <person name="Hug L.A."/>
            <person name="Sharon I."/>
            <person name="Castelle C.J."/>
            <person name="Probst A.J."/>
            <person name="Thomas B.C."/>
            <person name="Singh A."/>
            <person name="Wilkins M.J."/>
            <person name="Karaoz U."/>
            <person name="Brodie E.L."/>
            <person name="Williams K.H."/>
            <person name="Hubbard S.S."/>
            <person name="Banfield J.F."/>
        </authorList>
    </citation>
    <scope>NUCLEOTIDE SEQUENCE [LARGE SCALE GENOMIC DNA]</scope>
</reference>